<dbReference type="Proteomes" id="UP000095350">
    <property type="component" value="Unassembled WGS sequence"/>
</dbReference>
<keyword evidence="1" id="KW-0732">Signal</keyword>
<evidence type="ECO:0000313" key="5">
    <source>
        <dbReference type="Proteomes" id="UP000095350"/>
    </source>
</evidence>
<dbReference type="EMBL" id="CYXZ01000003">
    <property type="protein sequence ID" value="CUM78124.1"/>
    <property type="molecule type" value="Genomic_DNA"/>
</dbReference>
<proteinExistence type="predicted"/>
<organism evidence="3 5">
    <name type="scientific">Roseburia intestinalis</name>
    <dbReference type="NCBI Taxonomy" id="166486"/>
    <lineage>
        <taxon>Bacteria</taxon>
        <taxon>Bacillati</taxon>
        <taxon>Bacillota</taxon>
        <taxon>Clostridia</taxon>
        <taxon>Lachnospirales</taxon>
        <taxon>Lachnospiraceae</taxon>
        <taxon>Roseburia</taxon>
    </lineage>
</organism>
<dbReference type="PaxDb" id="166486-ERS852572_00438"/>
<dbReference type="STRING" id="166486.ERS852572_00438"/>
<name>A0A173RJE8_9FIRM</name>
<dbReference type="AlphaFoldDB" id="A0A173RJE8"/>
<evidence type="ECO:0000313" key="4">
    <source>
        <dbReference type="EMBL" id="MTR83562.1"/>
    </source>
</evidence>
<evidence type="ECO:0000259" key="2">
    <source>
        <dbReference type="Pfam" id="PF02368"/>
    </source>
</evidence>
<sequence>MRDITKKCSIFLLTLLLTVQIPVLTSAREIVTDTGNYTVFTENNESDKTADIVKEYCKGASTKMSFRGKLTQVYCPKKSTTYIYRVKNMPSNGRITKVSSSNGKVAKISIGDNNVRIKPLKVGKSTIKVTVKTGRLLTTFTSQLTVYKWSNPVANYKIGNKQIKNQFKNTNIYNYKLGSKKTLKFDVKAKTGWKMTSFTYYDKLGKSTSYLSSSKKIKLEKGGSVQINFTNQKTGLVENVVIWIK</sequence>
<feature type="chain" id="PRO_5033732500" description="BIG2 domain-containing protein" evidence="1">
    <location>
        <begin position="28"/>
        <end position="245"/>
    </location>
</feature>
<protein>
    <recommendedName>
        <fullName evidence="2">BIG2 domain-containing protein</fullName>
    </recommendedName>
</protein>
<dbReference type="OrthoDB" id="9900282at2"/>
<gene>
    <name evidence="3" type="ORF">ERS852572_00438</name>
    <name evidence="4" type="ORF">GMD50_00530</name>
</gene>
<evidence type="ECO:0000313" key="6">
    <source>
        <dbReference type="Proteomes" id="UP000478483"/>
    </source>
</evidence>
<accession>A0A173RJE8</accession>
<reference evidence="4 6" key="2">
    <citation type="journal article" date="2019" name="Nat. Med.">
        <title>A library of human gut bacterial isolates paired with longitudinal multiomics data enables mechanistic microbiome research.</title>
        <authorList>
            <person name="Poyet M."/>
            <person name="Groussin M."/>
            <person name="Gibbons S.M."/>
            <person name="Avila-Pacheco J."/>
            <person name="Jiang X."/>
            <person name="Kearney S.M."/>
            <person name="Perrotta A.R."/>
            <person name="Berdy B."/>
            <person name="Zhao S."/>
            <person name="Lieberman T.D."/>
            <person name="Swanson P.K."/>
            <person name="Smith M."/>
            <person name="Roesemann S."/>
            <person name="Alexander J.E."/>
            <person name="Rich S.A."/>
            <person name="Livny J."/>
            <person name="Vlamakis H."/>
            <person name="Clish C."/>
            <person name="Bullock K."/>
            <person name="Deik A."/>
            <person name="Scott J."/>
            <person name="Pierce K.A."/>
            <person name="Xavier R.J."/>
            <person name="Alm E.J."/>
        </authorList>
    </citation>
    <scope>NUCLEOTIDE SEQUENCE [LARGE SCALE GENOMIC DNA]</scope>
    <source>
        <strain evidence="4 6">BIOML-A1</strain>
    </source>
</reference>
<feature type="signal peptide" evidence="1">
    <location>
        <begin position="1"/>
        <end position="27"/>
    </location>
</feature>
<dbReference type="Proteomes" id="UP000478483">
    <property type="component" value="Unassembled WGS sequence"/>
</dbReference>
<reference evidence="3 5" key="1">
    <citation type="submission" date="2015-09" db="EMBL/GenBank/DDBJ databases">
        <authorList>
            <consortium name="Pathogen Informatics"/>
        </authorList>
    </citation>
    <scope>NUCLEOTIDE SEQUENCE [LARGE SCALE GENOMIC DNA]</scope>
    <source>
        <strain evidence="3 5">2789STDY5834960</strain>
    </source>
</reference>
<evidence type="ECO:0000313" key="3">
    <source>
        <dbReference type="EMBL" id="CUM78124.1"/>
    </source>
</evidence>
<feature type="domain" description="BIG2" evidence="2">
    <location>
        <begin position="79"/>
        <end position="135"/>
    </location>
</feature>
<dbReference type="EMBL" id="WNAJ01000001">
    <property type="protein sequence ID" value="MTR83562.1"/>
    <property type="molecule type" value="Genomic_DNA"/>
</dbReference>
<dbReference type="Pfam" id="PF02368">
    <property type="entry name" value="Big_2"/>
    <property type="match status" value="1"/>
</dbReference>
<dbReference type="InterPro" id="IPR003343">
    <property type="entry name" value="Big_2"/>
</dbReference>
<evidence type="ECO:0000256" key="1">
    <source>
        <dbReference type="SAM" id="SignalP"/>
    </source>
</evidence>
<dbReference type="RefSeq" id="WP_055193182.1">
    <property type="nucleotide sequence ID" value="NZ_CABIYH010000003.1"/>
</dbReference>